<protein>
    <recommendedName>
        <fullName evidence="1">Thioredoxin domain-containing protein</fullName>
    </recommendedName>
</protein>
<name>A0A2S7IPM7_9BACT</name>
<dbReference type="Proteomes" id="UP000239590">
    <property type="component" value="Unassembled WGS sequence"/>
</dbReference>
<proteinExistence type="predicted"/>
<dbReference type="GO" id="GO:0016209">
    <property type="term" value="F:antioxidant activity"/>
    <property type="evidence" value="ECO:0007669"/>
    <property type="project" value="InterPro"/>
</dbReference>
<dbReference type="InterPro" id="IPR000866">
    <property type="entry name" value="AhpC/TSA"/>
</dbReference>
<evidence type="ECO:0000313" key="2">
    <source>
        <dbReference type="EMBL" id="PQA59642.1"/>
    </source>
</evidence>
<keyword evidence="3" id="KW-1185">Reference proteome</keyword>
<dbReference type="AlphaFoldDB" id="A0A2S7IPM7"/>
<gene>
    <name evidence="2" type="ORF">C5O19_08405</name>
</gene>
<reference evidence="3" key="1">
    <citation type="submission" date="2018-02" db="EMBL/GenBank/DDBJ databases">
        <title>Genome sequencing of Solimonas sp. HR-BB.</title>
        <authorList>
            <person name="Lee Y."/>
            <person name="Jeon C.O."/>
        </authorList>
    </citation>
    <scope>NUCLEOTIDE SEQUENCE [LARGE SCALE GENOMIC DNA]</scope>
    <source>
        <strain evidence="3">HR-U</strain>
    </source>
</reference>
<feature type="domain" description="Thioredoxin" evidence="1">
    <location>
        <begin position="31"/>
        <end position="204"/>
    </location>
</feature>
<accession>A0A2S7IPM7</accession>
<dbReference type="EMBL" id="PTRA01000001">
    <property type="protein sequence ID" value="PQA59642.1"/>
    <property type="molecule type" value="Genomic_DNA"/>
</dbReference>
<dbReference type="SUPFAM" id="SSF52833">
    <property type="entry name" value="Thioredoxin-like"/>
    <property type="match status" value="1"/>
</dbReference>
<sequence>MLYEIEDESGVITAVQVKPLPHRRPERVLPLNQGHTAPSFQLKASSGVWNATLADRFQTQSELTLGELVQHRPLVLSFYCPCWNAYATSHLSFLQALHQNIRGLGGDLLVLSNEPAPMLQQLADSKDLDFNLAYDRYNQIARSFGVYSDSHPLWERVSGISDDAYIPAVYVINRQRQIVFDFIDENLTNTCNSRALLTALYDNR</sequence>
<dbReference type="PROSITE" id="PS51352">
    <property type="entry name" value="THIOREDOXIN_2"/>
    <property type="match status" value="1"/>
</dbReference>
<dbReference type="GO" id="GO:0016491">
    <property type="term" value="F:oxidoreductase activity"/>
    <property type="evidence" value="ECO:0007669"/>
    <property type="project" value="InterPro"/>
</dbReference>
<evidence type="ECO:0000313" key="3">
    <source>
        <dbReference type="Proteomes" id="UP000239590"/>
    </source>
</evidence>
<dbReference type="RefSeq" id="WP_104711286.1">
    <property type="nucleotide sequence ID" value="NZ_PTRA01000001.1"/>
</dbReference>
<dbReference type="Pfam" id="PF00578">
    <property type="entry name" value="AhpC-TSA"/>
    <property type="match status" value="1"/>
</dbReference>
<organism evidence="2 3">
    <name type="scientific">Siphonobacter curvatus</name>
    <dbReference type="NCBI Taxonomy" id="2094562"/>
    <lineage>
        <taxon>Bacteria</taxon>
        <taxon>Pseudomonadati</taxon>
        <taxon>Bacteroidota</taxon>
        <taxon>Cytophagia</taxon>
        <taxon>Cytophagales</taxon>
        <taxon>Cytophagaceae</taxon>
        <taxon>Siphonobacter</taxon>
    </lineage>
</organism>
<evidence type="ECO:0000259" key="1">
    <source>
        <dbReference type="PROSITE" id="PS51352"/>
    </source>
</evidence>
<comment type="caution">
    <text evidence="2">The sequence shown here is derived from an EMBL/GenBank/DDBJ whole genome shotgun (WGS) entry which is preliminary data.</text>
</comment>
<dbReference type="Gene3D" id="3.40.30.10">
    <property type="entry name" value="Glutaredoxin"/>
    <property type="match status" value="1"/>
</dbReference>
<dbReference type="OrthoDB" id="645652at2"/>
<dbReference type="InterPro" id="IPR036249">
    <property type="entry name" value="Thioredoxin-like_sf"/>
</dbReference>
<dbReference type="InterPro" id="IPR013766">
    <property type="entry name" value="Thioredoxin_domain"/>
</dbReference>